<feature type="region of interest" description="Disordered" evidence="1">
    <location>
        <begin position="1"/>
        <end position="79"/>
    </location>
</feature>
<feature type="compositionally biased region" description="Pro residues" evidence="1">
    <location>
        <begin position="41"/>
        <end position="60"/>
    </location>
</feature>
<evidence type="ECO:0000313" key="2">
    <source>
        <dbReference type="EMBL" id="KAF2153456.1"/>
    </source>
</evidence>
<gene>
    <name evidence="2" type="ORF">K461DRAFT_293721</name>
</gene>
<name>A0A9P4J2V4_9PEZI</name>
<protein>
    <recommendedName>
        <fullName evidence="4">F-box domain-containing protein</fullName>
    </recommendedName>
</protein>
<comment type="caution">
    <text evidence="2">The sequence shown here is derived from an EMBL/GenBank/DDBJ whole genome shotgun (WGS) entry which is preliminary data.</text>
</comment>
<feature type="compositionally biased region" description="Basic and acidic residues" evidence="1">
    <location>
        <begin position="13"/>
        <end position="30"/>
    </location>
</feature>
<evidence type="ECO:0008006" key="4">
    <source>
        <dbReference type="Google" id="ProtNLM"/>
    </source>
</evidence>
<feature type="region of interest" description="Disordered" evidence="1">
    <location>
        <begin position="460"/>
        <end position="484"/>
    </location>
</feature>
<keyword evidence="3" id="KW-1185">Reference proteome</keyword>
<evidence type="ECO:0000313" key="3">
    <source>
        <dbReference type="Proteomes" id="UP000799439"/>
    </source>
</evidence>
<reference evidence="2" key="1">
    <citation type="journal article" date="2020" name="Stud. Mycol.">
        <title>101 Dothideomycetes genomes: a test case for predicting lifestyles and emergence of pathogens.</title>
        <authorList>
            <person name="Haridas S."/>
            <person name="Albert R."/>
            <person name="Binder M."/>
            <person name="Bloem J."/>
            <person name="Labutti K."/>
            <person name="Salamov A."/>
            <person name="Andreopoulos B."/>
            <person name="Baker S."/>
            <person name="Barry K."/>
            <person name="Bills G."/>
            <person name="Bluhm B."/>
            <person name="Cannon C."/>
            <person name="Castanera R."/>
            <person name="Culley D."/>
            <person name="Daum C."/>
            <person name="Ezra D."/>
            <person name="Gonzalez J."/>
            <person name="Henrissat B."/>
            <person name="Kuo A."/>
            <person name="Liang C."/>
            <person name="Lipzen A."/>
            <person name="Lutzoni F."/>
            <person name="Magnuson J."/>
            <person name="Mondo S."/>
            <person name="Nolan M."/>
            <person name="Ohm R."/>
            <person name="Pangilinan J."/>
            <person name="Park H.-J."/>
            <person name="Ramirez L."/>
            <person name="Alfaro M."/>
            <person name="Sun H."/>
            <person name="Tritt A."/>
            <person name="Yoshinaga Y."/>
            <person name="Zwiers L.-H."/>
            <person name="Turgeon B."/>
            <person name="Goodwin S."/>
            <person name="Spatafora J."/>
            <person name="Crous P."/>
            <person name="Grigoriev I."/>
        </authorList>
    </citation>
    <scope>NUCLEOTIDE SEQUENCE</scope>
    <source>
        <strain evidence="2">CBS 260.36</strain>
    </source>
</reference>
<accession>A0A9P4J2V4</accession>
<evidence type="ECO:0000256" key="1">
    <source>
        <dbReference type="SAM" id="MobiDB-lite"/>
    </source>
</evidence>
<dbReference type="AlphaFoldDB" id="A0A9P4J2V4"/>
<dbReference type="OrthoDB" id="4966at2759"/>
<dbReference type="Proteomes" id="UP000799439">
    <property type="component" value="Unassembled WGS sequence"/>
</dbReference>
<proteinExistence type="predicted"/>
<sequence>MPPKRSPAQDTSADEHHRDKRLRISHDISHSDSGLNTSAPPAQPPTPPPPVLPPTPPQTALPPKRRLFLPHRPSAPSTQKRPFNLIAALSHHPDILLHLVPHLPPFSLVSLYSISPEFHYILSSHQTAFILSATRHFAPSAPLLLPWRHYAHLCIDDPAWRAPTFSLPSDTDTQHLARLPGGRRLRSVPSLRWLRMVVYRSLVAAEILGYLAGAGHRLPAETHGALLKMWFAMDIPLSSLRVELFRNTAYMTDGDLYLLQAFAVKLDMYFTDPLCFTGGEVMMRKFLLGENTLSAVWDVLRGGMSRTEALRLFTRHAYIPSVGRVRPETRERQAMWDSLEGAKVMGVPINLCGKAGREIKGMGRERLLRVDELVVREGVRRGLRLERKLVSMMRMGMIDERLKRVEQVRKEDVVPTLRWAGERRERLARKKGRKWNEDVKRLLKAEDGEWDDEQDWYAIEEHDDDVEMSSIGESGDERSSWKDEHSNWDYELSSWETDVQELLHGQEELD</sequence>
<feature type="compositionally biased region" description="Basic and acidic residues" evidence="1">
    <location>
        <begin position="475"/>
        <end position="484"/>
    </location>
</feature>
<dbReference type="EMBL" id="ML996085">
    <property type="protein sequence ID" value="KAF2153456.1"/>
    <property type="molecule type" value="Genomic_DNA"/>
</dbReference>
<organism evidence="2 3">
    <name type="scientific">Myriangium duriaei CBS 260.36</name>
    <dbReference type="NCBI Taxonomy" id="1168546"/>
    <lineage>
        <taxon>Eukaryota</taxon>
        <taxon>Fungi</taxon>
        <taxon>Dikarya</taxon>
        <taxon>Ascomycota</taxon>
        <taxon>Pezizomycotina</taxon>
        <taxon>Dothideomycetes</taxon>
        <taxon>Dothideomycetidae</taxon>
        <taxon>Myriangiales</taxon>
        <taxon>Myriangiaceae</taxon>
        <taxon>Myriangium</taxon>
    </lineage>
</organism>